<evidence type="ECO:0008006" key="4">
    <source>
        <dbReference type="Google" id="ProtNLM"/>
    </source>
</evidence>
<dbReference type="AlphaFoldDB" id="A0A2G5K1H4"/>
<evidence type="ECO:0000313" key="2">
    <source>
        <dbReference type="EMBL" id="PIB22873.1"/>
    </source>
</evidence>
<keyword evidence="1" id="KW-0812">Transmembrane</keyword>
<dbReference type="Proteomes" id="UP000231516">
    <property type="component" value="Unassembled WGS sequence"/>
</dbReference>
<proteinExistence type="predicted"/>
<evidence type="ECO:0000256" key="1">
    <source>
        <dbReference type="SAM" id="Phobius"/>
    </source>
</evidence>
<organism evidence="2 3">
    <name type="scientific">Paramylibacter kogurei</name>
    <dbReference type="NCBI Taxonomy" id="1889778"/>
    <lineage>
        <taxon>Bacteria</taxon>
        <taxon>Pseudomonadati</taxon>
        <taxon>Pseudomonadota</taxon>
        <taxon>Alphaproteobacteria</taxon>
        <taxon>Rhodobacterales</taxon>
        <taxon>Paracoccaceae</taxon>
        <taxon>Paramylibacter</taxon>
    </lineage>
</organism>
<sequence>MFKEWGFLLSEWWILLALAALLGLFVGWLIWGRSRRQIDTLQAQLNGCRADLDECQADLDDCRNAKIAPIAAPATSVDMSEDYDGDGVVEGANEGTRPEALDGPRGGVADDLKQIKGVGKKMEELCNKLGFYHFYQIANWTPNEVAWVDANLEGFKGRVSRDKWVAQAKILAAGGSTEFSKKVEGGDVNY</sequence>
<reference evidence="2 3" key="1">
    <citation type="submission" date="2016-08" db="EMBL/GenBank/DDBJ databases">
        <title>Draft genome of Amylibacter sp. strain 4G11.</title>
        <authorList>
            <person name="Wong S.-K."/>
            <person name="Hamasaki K."/>
            <person name="Yoshizawa S."/>
        </authorList>
    </citation>
    <scope>NUCLEOTIDE SEQUENCE [LARGE SCALE GENOMIC DNA]</scope>
    <source>
        <strain evidence="2 3">4G11</strain>
    </source>
</reference>
<protein>
    <recommendedName>
        <fullName evidence="4">NADH dehydrogenase</fullName>
    </recommendedName>
</protein>
<keyword evidence="3" id="KW-1185">Reference proteome</keyword>
<comment type="caution">
    <text evidence="2">The sequence shown here is derived from an EMBL/GenBank/DDBJ whole genome shotgun (WGS) entry which is preliminary data.</text>
</comment>
<dbReference type="EMBL" id="MDGM01000015">
    <property type="protein sequence ID" value="PIB22873.1"/>
    <property type="molecule type" value="Genomic_DNA"/>
</dbReference>
<dbReference type="OrthoDB" id="9807941at2"/>
<dbReference type="RefSeq" id="WP_099594653.1">
    <property type="nucleotide sequence ID" value="NZ_MDGM01000015.1"/>
</dbReference>
<accession>A0A2G5K1H4</accession>
<evidence type="ECO:0000313" key="3">
    <source>
        <dbReference type="Proteomes" id="UP000231516"/>
    </source>
</evidence>
<feature type="transmembrane region" description="Helical" evidence="1">
    <location>
        <begin position="12"/>
        <end position="31"/>
    </location>
</feature>
<keyword evidence="1" id="KW-1133">Transmembrane helix</keyword>
<dbReference type="Gene3D" id="1.10.150.20">
    <property type="entry name" value="5' to 3' exonuclease, C-terminal subdomain"/>
    <property type="match status" value="1"/>
</dbReference>
<gene>
    <name evidence="2" type="ORF">BFP76_10125</name>
</gene>
<keyword evidence="1" id="KW-0472">Membrane</keyword>
<name>A0A2G5K1H4_9RHOB</name>